<keyword evidence="7 8" id="KW-0472">Membrane</keyword>
<dbReference type="EMBL" id="SRJC01000006">
    <property type="protein sequence ID" value="TGB01469.1"/>
    <property type="molecule type" value="Genomic_DNA"/>
</dbReference>
<feature type="transmembrane region" description="Helical" evidence="8">
    <location>
        <begin position="170"/>
        <end position="189"/>
    </location>
</feature>
<dbReference type="InterPro" id="IPR011701">
    <property type="entry name" value="MFS"/>
</dbReference>
<evidence type="ECO:0000256" key="5">
    <source>
        <dbReference type="ARBA" id="ARBA00022692"/>
    </source>
</evidence>
<dbReference type="GO" id="GO:1990961">
    <property type="term" value="P:xenobiotic detoxification by transmembrane export across the plasma membrane"/>
    <property type="evidence" value="ECO:0007669"/>
    <property type="project" value="InterPro"/>
</dbReference>
<evidence type="ECO:0000256" key="6">
    <source>
        <dbReference type="ARBA" id="ARBA00022989"/>
    </source>
</evidence>
<comment type="caution">
    <text evidence="10">The sequence shown here is derived from an EMBL/GenBank/DDBJ whole genome shotgun (WGS) entry which is preliminary data.</text>
</comment>
<keyword evidence="11" id="KW-1185">Reference proteome</keyword>
<feature type="transmembrane region" description="Helical" evidence="8">
    <location>
        <begin position="347"/>
        <end position="366"/>
    </location>
</feature>
<name>A0A4Z0GY11_9BACI</name>
<feature type="transmembrane region" description="Helical" evidence="8">
    <location>
        <begin position="285"/>
        <end position="305"/>
    </location>
</feature>
<dbReference type="GO" id="GO:0042910">
    <property type="term" value="F:xenobiotic transmembrane transporter activity"/>
    <property type="evidence" value="ECO:0007669"/>
    <property type="project" value="InterPro"/>
</dbReference>
<feature type="transmembrane region" description="Helical" evidence="8">
    <location>
        <begin position="137"/>
        <end position="164"/>
    </location>
</feature>
<feature type="transmembrane region" description="Helical" evidence="8">
    <location>
        <begin position="219"/>
        <end position="239"/>
    </location>
</feature>
<dbReference type="InterPro" id="IPR020846">
    <property type="entry name" value="MFS_dom"/>
</dbReference>
<feature type="transmembrane region" description="Helical" evidence="8">
    <location>
        <begin position="80"/>
        <end position="102"/>
    </location>
</feature>
<proteinExistence type="inferred from homology"/>
<feature type="transmembrane region" description="Helical" evidence="8">
    <location>
        <begin position="108"/>
        <end position="125"/>
    </location>
</feature>
<dbReference type="PROSITE" id="PS50850">
    <property type="entry name" value="MFS"/>
    <property type="match status" value="1"/>
</dbReference>
<dbReference type="Gene3D" id="1.20.1720.10">
    <property type="entry name" value="Multidrug resistance protein D"/>
    <property type="match status" value="1"/>
</dbReference>
<evidence type="ECO:0000313" key="11">
    <source>
        <dbReference type="Proteomes" id="UP000297982"/>
    </source>
</evidence>
<dbReference type="NCBIfam" id="TIGR00710">
    <property type="entry name" value="efflux_Bcr_CflA"/>
    <property type="match status" value="1"/>
</dbReference>
<reference evidence="10 11" key="1">
    <citation type="journal article" date="2003" name="Int. J. Syst. Evol. Microbiol.">
        <title>Halobacillus salinus sp. nov., isolated from a salt lake on the coast of the East Sea in Korea.</title>
        <authorList>
            <person name="Yoon J.H."/>
            <person name="Kang K.H."/>
            <person name="Park Y.H."/>
        </authorList>
    </citation>
    <scope>NUCLEOTIDE SEQUENCE [LARGE SCALE GENOMIC DNA]</scope>
    <source>
        <strain evidence="10 11">HSL-3</strain>
    </source>
</reference>
<evidence type="ECO:0000256" key="4">
    <source>
        <dbReference type="ARBA" id="ARBA00022475"/>
    </source>
</evidence>
<evidence type="ECO:0000256" key="8">
    <source>
        <dbReference type="RuleBase" id="RU365088"/>
    </source>
</evidence>
<feature type="domain" description="Major facilitator superfamily (MFS) profile" evidence="9">
    <location>
        <begin position="13"/>
        <end position="398"/>
    </location>
</feature>
<dbReference type="GO" id="GO:0005886">
    <property type="term" value="C:plasma membrane"/>
    <property type="evidence" value="ECO:0007669"/>
    <property type="project" value="UniProtKB-SubCell"/>
</dbReference>
<evidence type="ECO:0000256" key="3">
    <source>
        <dbReference type="ARBA" id="ARBA00022448"/>
    </source>
</evidence>
<feature type="transmembrane region" description="Helical" evidence="8">
    <location>
        <begin position="311"/>
        <end position="335"/>
    </location>
</feature>
<comment type="subcellular location">
    <subcellularLocation>
        <location evidence="1 8">Cell membrane</location>
        <topology evidence="1 8">Multi-pass membrane protein</topology>
    </subcellularLocation>
</comment>
<dbReference type="RefSeq" id="WP_135328494.1">
    <property type="nucleotide sequence ID" value="NZ_SRJC01000006.1"/>
</dbReference>
<comment type="similarity">
    <text evidence="2 8">Belongs to the major facilitator superfamily. Bcr/CmlA family.</text>
</comment>
<dbReference type="SUPFAM" id="SSF103473">
    <property type="entry name" value="MFS general substrate transporter"/>
    <property type="match status" value="1"/>
</dbReference>
<keyword evidence="5 8" id="KW-0812">Transmembrane</keyword>
<dbReference type="Pfam" id="PF07690">
    <property type="entry name" value="MFS_1"/>
    <property type="match status" value="1"/>
</dbReference>
<feature type="transmembrane region" description="Helical" evidence="8">
    <location>
        <begin position="372"/>
        <end position="393"/>
    </location>
</feature>
<dbReference type="InterPro" id="IPR004812">
    <property type="entry name" value="Efflux_drug-R_Bcr/CmlA"/>
</dbReference>
<sequence>MLHNPKGKERIGLAFLLGMLGILGPLNIDMYLPSFPGIAADLNTNASLVQLSLTTCLIGLAVGQMVVGPISDSQGRKKPLIIFLALFAVASFICALAPNIYVLVIARFIQGFTASAGVVLSKAVVRDVFTGRSLTKFFALLMVINATAPMIAPITGGAILLLPFATWETIFLFLSIVGVAIVLTVAGKLPETLPVENRIPSSVKESVLTIGRLVKDRSFIGYALTIGFVHGGSFAYVSGTPFVYQGIYGVSPQAFSFLFGVNGLAIITGSFLVGRLGGIFHERSLLRAAVVIAVSATGFLLVMTIVEGPLYSIVVPIFIYMTAMGMVLTSTFTLAMEHQGHRAGSASAVLGMLPLLFGAIVSPLVGLDETTAVPMGTILFTTASIGATLFFTLTKKDAGKAYAS</sequence>
<keyword evidence="4 8" id="KW-1003">Cell membrane</keyword>
<evidence type="ECO:0000256" key="2">
    <source>
        <dbReference type="ARBA" id="ARBA00006236"/>
    </source>
</evidence>
<dbReference type="STRING" id="192814.GCA_900166575_00038"/>
<evidence type="ECO:0000313" key="10">
    <source>
        <dbReference type="EMBL" id="TGB01469.1"/>
    </source>
</evidence>
<keyword evidence="6 8" id="KW-1133">Transmembrane helix</keyword>
<evidence type="ECO:0000256" key="7">
    <source>
        <dbReference type="ARBA" id="ARBA00023136"/>
    </source>
</evidence>
<dbReference type="FunFam" id="1.20.1720.10:FF:000005">
    <property type="entry name" value="Bcr/CflA family efflux transporter"/>
    <property type="match status" value="1"/>
</dbReference>
<keyword evidence="3 8" id="KW-0813">Transport</keyword>
<feature type="transmembrane region" description="Helical" evidence="8">
    <location>
        <begin position="254"/>
        <end position="273"/>
    </location>
</feature>
<evidence type="ECO:0000256" key="1">
    <source>
        <dbReference type="ARBA" id="ARBA00004651"/>
    </source>
</evidence>
<accession>A0A4Z0GY11</accession>
<dbReference type="Proteomes" id="UP000297982">
    <property type="component" value="Unassembled WGS sequence"/>
</dbReference>
<dbReference type="CDD" id="cd17320">
    <property type="entry name" value="MFS_MdfA_MDR_like"/>
    <property type="match status" value="1"/>
</dbReference>
<feature type="transmembrane region" description="Helical" evidence="8">
    <location>
        <begin position="12"/>
        <end position="28"/>
    </location>
</feature>
<protein>
    <recommendedName>
        <fullName evidence="8">Bcr/CflA family efflux transporter</fullName>
    </recommendedName>
</protein>
<gene>
    <name evidence="10" type="ORF">E4663_16860</name>
</gene>
<dbReference type="InterPro" id="IPR036259">
    <property type="entry name" value="MFS_trans_sf"/>
</dbReference>
<dbReference type="PANTHER" id="PTHR23502">
    <property type="entry name" value="MAJOR FACILITATOR SUPERFAMILY"/>
    <property type="match status" value="1"/>
</dbReference>
<dbReference type="AlphaFoldDB" id="A0A4Z0GY11"/>
<feature type="transmembrane region" description="Helical" evidence="8">
    <location>
        <begin position="48"/>
        <end position="68"/>
    </location>
</feature>
<dbReference type="PANTHER" id="PTHR23502:SF132">
    <property type="entry name" value="POLYAMINE TRANSPORTER 2-RELATED"/>
    <property type="match status" value="1"/>
</dbReference>
<evidence type="ECO:0000259" key="9">
    <source>
        <dbReference type="PROSITE" id="PS50850"/>
    </source>
</evidence>
<organism evidence="10 11">
    <name type="scientific">Halobacillus salinus</name>
    <dbReference type="NCBI Taxonomy" id="192814"/>
    <lineage>
        <taxon>Bacteria</taxon>
        <taxon>Bacillati</taxon>
        <taxon>Bacillota</taxon>
        <taxon>Bacilli</taxon>
        <taxon>Bacillales</taxon>
        <taxon>Bacillaceae</taxon>
        <taxon>Halobacillus</taxon>
    </lineage>
</organism>